<dbReference type="InterPro" id="IPR033411">
    <property type="entry name" value="Ribonuclease_PIN"/>
</dbReference>
<evidence type="ECO:0000256" key="3">
    <source>
        <dbReference type="ARBA" id="ARBA00022801"/>
    </source>
</evidence>
<dbReference type="PANTHER" id="PTHR12814">
    <property type="entry name" value="RNA-BINDING PROTEIN NOB1"/>
    <property type="match status" value="1"/>
</dbReference>
<protein>
    <submittedName>
        <fullName evidence="5">DNA-binding protein</fullName>
    </submittedName>
</protein>
<dbReference type="Pfam" id="PF17146">
    <property type="entry name" value="PIN_6"/>
    <property type="match status" value="1"/>
</dbReference>
<comment type="caution">
    <text evidence="5">The sequence shown here is derived from an EMBL/GenBank/DDBJ whole genome shotgun (WGS) entry which is preliminary data.</text>
</comment>
<dbReference type="GO" id="GO:0003677">
    <property type="term" value="F:DNA binding"/>
    <property type="evidence" value="ECO:0007669"/>
    <property type="project" value="UniProtKB-KW"/>
</dbReference>
<dbReference type="SMART" id="SM00670">
    <property type="entry name" value="PINc"/>
    <property type="match status" value="1"/>
</dbReference>
<evidence type="ECO:0000313" key="5">
    <source>
        <dbReference type="EMBL" id="RZN64998.1"/>
    </source>
</evidence>
<evidence type="ECO:0000256" key="2">
    <source>
        <dbReference type="ARBA" id="ARBA00022723"/>
    </source>
</evidence>
<evidence type="ECO:0000313" key="6">
    <source>
        <dbReference type="Proteomes" id="UP000317158"/>
    </source>
</evidence>
<dbReference type="InterPro" id="IPR029060">
    <property type="entry name" value="PIN-like_dom_sf"/>
</dbReference>
<evidence type="ECO:0000259" key="4">
    <source>
        <dbReference type="SMART" id="SM00670"/>
    </source>
</evidence>
<keyword evidence="2" id="KW-0479">Metal-binding</keyword>
<gene>
    <name evidence="5" type="ORF">EF806_02860</name>
</gene>
<feature type="domain" description="PIN" evidence="4">
    <location>
        <begin position="4"/>
        <end position="110"/>
    </location>
</feature>
<dbReference type="GO" id="GO:0016787">
    <property type="term" value="F:hydrolase activity"/>
    <property type="evidence" value="ECO:0007669"/>
    <property type="project" value="UniProtKB-KW"/>
</dbReference>
<dbReference type="PANTHER" id="PTHR12814:SF2">
    <property type="entry name" value="RNA-BINDING PROTEIN NOB1"/>
    <property type="match status" value="1"/>
</dbReference>
<accession>A0A520KSU6</accession>
<dbReference type="SUPFAM" id="SSF88723">
    <property type="entry name" value="PIN domain-like"/>
    <property type="match status" value="1"/>
</dbReference>
<dbReference type="CDD" id="cd09876">
    <property type="entry name" value="PIN_Nob1-like"/>
    <property type="match status" value="1"/>
</dbReference>
<proteinExistence type="predicted"/>
<organism evidence="5 6">
    <name type="scientific">Methanoliparum thermophilum</name>
    <dbReference type="NCBI Taxonomy" id="2491083"/>
    <lineage>
        <taxon>Archaea</taxon>
        <taxon>Methanobacteriati</taxon>
        <taxon>Methanobacteriota</taxon>
        <taxon>Candidatus Methanoliparia</taxon>
        <taxon>Candidatus Methanoliparales</taxon>
        <taxon>Candidatus Methanoliparaceae</taxon>
        <taxon>Candidatus Methanoliparum</taxon>
    </lineage>
</organism>
<name>A0A520KSU6_METT2</name>
<keyword evidence="1" id="KW-0540">Nuclease</keyword>
<dbReference type="EMBL" id="RXIF01000004">
    <property type="protein sequence ID" value="RZN64998.1"/>
    <property type="molecule type" value="Genomic_DNA"/>
</dbReference>
<dbReference type="InterPro" id="IPR002716">
    <property type="entry name" value="PIN_dom"/>
</dbReference>
<evidence type="ECO:0000256" key="1">
    <source>
        <dbReference type="ARBA" id="ARBA00022722"/>
    </source>
</evidence>
<keyword evidence="5" id="KW-0238">DNA-binding</keyword>
<reference evidence="5 6" key="1">
    <citation type="journal article" date="2019" name="Nat. Microbiol.">
        <title>Wide diversity of methane and short-chain alkane metabolisms in uncultured archaea.</title>
        <authorList>
            <person name="Borrel G."/>
            <person name="Adam P.S."/>
            <person name="McKay L.J."/>
            <person name="Chen L.X."/>
            <person name="Sierra-Garcia I.N."/>
            <person name="Sieber C.M."/>
            <person name="Letourneur Q."/>
            <person name="Ghozlane A."/>
            <person name="Andersen G.L."/>
            <person name="Li W.J."/>
            <person name="Hallam S.J."/>
            <person name="Muyzer G."/>
            <person name="de Oliveira V.M."/>
            <person name="Inskeep W.P."/>
            <person name="Banfield J.F."/>
            <person name="Gribaldo S."/>
        </authorList>
    </citation>
    <scope>NUCLEOTIDE SEQUENCE [LARGE SCALE GENOMIC DNA]</scope>
    <source>
        <strain evidence="5">NM1a</strain>
    </source>
</reference>
<dbReference type="Gene3D" id="3.40.50.1010">
    <property type="entry name" value="5'-nuclease"/>
    <property type="match status" value="1"/>
</dbReference>
<dbReference type="AlphaFoldDB" id="A0A520KSU6"/>
<dbReference type="Gene3D" id="2.20.28.10">
    <property type="match status" value="1"/>
</dbReference>
<dbReference type="Proteomes" id="UP000317158">
    <property type="component" value="Unassembled WGS sequence"/>
</dbReference>
<keyword evidence="3" id="KW-0378">Hydrolase</keyword>
<dbReference type="GO" id="GO:0046872">
    <property type="term" value="F:metal ion binding"/>
    <property type="evidence" value="ECO:0007669"/>
    <property type="project" value="UniProtKB-KW"/>
</dbReference>
<dbReference type="GO" id="GO:0030688">
    <property type="term" value="C:preribosome, small subunit precursor"/>
    <property type="evidence" value="ECO:0007669"/>
    <property type="project" value="TreeGrafter"/>
</dbReference>
<sequence length="169" mass="19040">MIDKIFIVDTTVFITGYILNGLSGINVITVPEVVNELQCSKNIFLEIALNYNLGIESSREDTIKQVKNMAKETGDINKLSDTDISLIAKALEYNNKKDVVILSDDYAIQNVCSKFGIKSKGIIQAGIKEEIIWKKRCIGCKRIYNEGDICPVCGSDLKIKKVKRYERDR</sequence>
<dbReference type="InterPro" id="IPR039907">
    <property type="entry name" value="NOB1"/>
</dbReference>
<dbReference type="GO" id="GO:0030490">
    <property type="term" value="P:maturation of SSU-rRNA"/>
    <property type="evidence" value="ECO:0007669"/>
    <property type="project" value="TreeGrafter"/>
</dbReference>
<dbReference type="GO" id="GO:0004521">
    <property type="term" value="F:RNA endonuclease activity"/>
    <property type="evidence" value="ECO:0007669"/>
    <property type="project" value="TreeGrafter"/>
</dbReference>